<keyword evidence="3" id="KW-1185">Reference proteome</keyword>
<sequence>MTSDRNTGRRGWIAAATAVLAVAVVMEELLRSGTLADGLLDHWWGHVGSTVLLLGGVGAGLYFLHRAYRS</sequence>
<dbReference type="EMBL" id="JAFEUC010000006">
    <property type="protein sequence ID" value="MBM7077411.1"/>
    <property type="molecule type" value="Genomic_DNA"/>
</dbReference>
<feature type="transmembrane region" description="Helical" evidence="1">
    <location>
        <begin position="43"/>
        <end position="64"/>
    </location>
</feature>
<comment type="caution">
    <text evidence="2">The sequence shown here is derived from an EMBL/GenBank/DDBJ whole genome shotgun (WGS) entry which is preliminary data.</text>
</comment>
<evidence type="ECO:0000256" key="1">
    <source>
        <dbReference type="SAM" id="Phobius"/>
    </source>
</evidence>
<reference evidence="2 3" key="1">
    <citation type="submission" date="2021-02" db="EMBL/GenBank/DDBJ databases">
        <authorList>
            <person name="Ra J.-S."/>
        </authorList>
    </citation>
    <scope>NUCLEOTIDE SEQUENCE [LARGE SCALE GENOMIC DNA]</scope>
    <source>
        <strain evidence="2 3">MMS20-R1-14</strain>
    </source>
</reference>
<keyword evidence="1" id="KW-0472">Membrane</keyword>
<dbReference type="Proteomes" id="UP001518872">
    <property type="component" value="Unassembled WGS sequence"/>
</dbReference>
<keyword evidence="1" id="KW-1133">Transmembrane helix</keyword>
<name>A0ABS2ITV3_9ACTN</name>
<organism evidence="2 3">
    <name type="scientific">Micromonospora humida</name>
    <dbReference type="NCBI Taxonomy" id="2809018"/>
    <lineage>
        <taxon>Bacteria</taxon>
        <taxon>Bacillati</taxon>
        <taxon>Actinomycetota</taxon>
        <taxon>Actinomycetes</taxon>
        <taxon>Micromonosporales</taxon>
        <taxon>Micromonosporaceae</taxon>
        <taxon>Micromonospora</taxon>
    </lineage>
</organism>
<feature type="transmembrane region" description="Helical" evidence="1">
    <location>
        <begin position="12"/>
        <end position="31"/>
    </location>
</feature>
<accession>A0ABS2ITV3</accession>
<evidence type="ECO:0000313" key="2">
    <source>
        <dbReference type="EMBL" id="MBM7077411.1"/>
    </source>
</evidence>
<proteinExistence type="predicted"/>
<evidence type="ECO:0000313" key="3">
    <source>
        <dbReference type="Proteomes" id="UP001518872"/>
    </source>
</evidence>
<keyword evidence="1" id="KW-0812">Transmembrane</keyword>
<gene>
    <name evidence="2" type="ORF">JQX11_13825</name>
</gene>
<protein>
    <submittedName>
        <fullName evidence="2">Uncharacterized protein</fullName>
    </submittedName>
</protein>
<dbReference type="RefSeq" id="WP_204925386.1">
    <property type="nucleotide sequence ID" value="NZ_JAFEUC010000006.1"/>
</dbReference>